<feature type="transmembrane region" description="Helical" evidence="7">
    <location>
        <begin position="390"/>
        <end position="414"/>
    </location>
</feature>
<name>A0A7R9BQX5_9CRUS</name>
<evidence type="ECO:0000256" key="1">
    <source>
        <dbReference type="ARBA" id="ARBA00004141"/>
    </source>
</evidence>
<dbReference type="PANTHER" id="PTHR13906:SF4">
    <property type="entry name" value="LYSOPHOSPHOLIPID ACYLTRANSFERASE 6"/>
    <property type="match status" value="1"/>
</dbReference>
<evidence type="ECO:0000256" key="5">
    <source>
        <dbReference type="ARBA" id="ARBA00023136"/>
    </source>
</evidence>
<dbReference type="AlphaFoldDB" id="A0A7R9BQX5"/>
<organism evidence="8">
    <name type="scientific">Notodromas monacha</name>
    <dbReference type="NCBI Taxonomy" id="399045"/>
    <lineage>
        <taxon>Eukaryota</taxon>
        <taxon>Metazoa</taxon>
        <taxon>Ecdysozoa</taxon>
        <taxon>Arthropoda</taxon>
        <taxon>Crustacea</taxon>
        <taxon>Oligostraca</taxon>
        <taxon>Ostracoda</taxon>
        <taxon>Podocopa</taxon>
        <taxon>Podocopida</taxon>
        <taxon>Cypridocopina</taxon>
        <taxon>Cypridoidea</taxon>
        <taxon>Cyprididae</taxon>
        <taxon>Notodromas</taxon>
    </lineage>
</organism>
<evidence type="ECO:0000256" key="6">
    <source>
        <dbReference type="ARBA" id="ARBA00023315"/>
    </source>
</evidence>
<dbReference type="InterPro" id="IPR049941">
    <property type="entry name" value="LPLAT_7/PORCN-like"/>
</dbReference>
<feature type="transmembrane region" description="Helical" evidence="7">
    <location>
        <begin position="348"/>
        <end position="369"/>
    </location>
</feature>
<gene>
    <name evidence="8" type="ORF">NMOB1V02_LOCUS6228</name>
</gene>
<evidence type="ECO:0000256" key="4">
    <source>
        <dbReference type="ARBA" id="ARBA00022989"/>
    </source>
</evidence>
<keyword evidence="3 7" id="KW-0812">Transmembrane</keyword>
<proteinExistence type="predicted"/>
<dbReference type="GO" id="GO:0030258">
    <property type="term" value="P:lipid modification"/>
    <property type="evidence" value="ECO:0007669"/>
    <property type="project" value="TreeGrafter"/>
</dbReference>
<feature type="transmembrane region" description="Helical" evidence="7">
    <location>
        <begin position="208"/>
        <end position="229"/>
    </location>
</feature>
<feature type="transmembrane region" description="Helical" evidence="7">
    <location>
        <begin position="266"/>
        <end position="287"/>
    </location>
</feature>
<protein>
    <submittedName>
        <fullName evidence="8">Uncharacterized protein</fullName>
    </submittedName>
</protein>
<dbReference type="OrthoDB" id="286734at2759"/>
<dbReference type="Proteomes" id="UP000678499">
    <property type="component" value="Unassembled WGS sequence"/>
</dbReference>
<dbReference type="GO" id="GO:0016020">
    <property type="term" value="C:membrane"/>
    <property type="evidence" value="ECO:0007669"/>
    <property type="project" value="UniProtKB-SubCell"/>
</dbReference>
<accession>A0A7R9BQX5</accession>
<keyword evidence="9" id="KW-1185">Reference proteome</keyword>
<evidence type="ECO:0000313" key="9">
    <source>
        <dbReference type="Proteomes" id="UP000678499"/>
    </source>
</evidence>
<dbReference type="PANTHER" id="PTHR13906">
    <property type="entry name" value="PORCUPINE"/>
    <property type="match status" value="1"/>
</dbReference>
<feature type="transmembrane region" description="Helical" evidence="7">
    <location>
        <begin position="426"/>
        <end position="446"/>
    </location>
</feature>
<dbReference type="EMBL" id="CAJPEX010001257">
    <property type="protein sequence ID" value="CAG0918680.1"/>
    <property type="molecule type" value="Genomic_DNA"/>
</dbReference>
<feature type="transmembrane region" description="Helical" evidence="7">
    <location>
        <begin position="144"/>
        <end position="166"/>
    </location>
</feature>
<sequence>MLYSGSTLFSWLSEWSLLPLDQVNFLITQCVCLGAAFAFRRFLHPTKASPVLRLSVALSLGLALSYFCFGSICLVISLVYLSAIHLWRQWTDYGAYVIDITGPLMIMTQKVTSLAFSLHDGLAKSWNDLNPGQKRYAIKKKPGVLEFFGYVLNFQGVCAGPMVFYVDYQEFVTGRNFKIKEARSEQNGVSNGSRCIPALDEKTAEPTALIAVTSKVSASLLFALGFLFLGPVFEIKHLKDDSFFEASVVYRSFYVLMATTIARWKYYVAWILADAIANASGLGFAGYDESGLPRWDLISNVDLYGVEVGLSFHELIASWNKGTNRWLKMTVYERVPKFRTLSTYVLSAFWHGFYPGYYLTFVGGALFTLSSRAARRSIRPFFLSCEKKKLFYDAITTVTARLILAYITFSFVLLEFGPSIKVYKGFYFAPHIIGLGVMLLPFLLPTPRRDKGNTKKNS</sequence>
<evidence type="ECO:0000256" key="7">
    <source>
        <dbReference type="SAM" id="Phobius"/>
    </source>
</evidence>
<dbReference type="Pfam" id="PF03062">
    <property type="entry name" value="MBOAT"/>
    <property type="match status" value="1"/>
</dbReference>
<evidence type="ECO:0000256" key="3">
    <source>
        <dbReference type="ARBA" id="ARBA00022692"/>
    </source>
</evidence>
<keyword evidence="5 7" id="KW-0472">Membrane</keyword>
<dbReference type="EMBL" id="OA883294">
    <property type="protein sequence ID" value="CAD7278528.1"/>
    <property type="molecule type" value="Genomic_DNA"/>
</dbReference>
<evidence type="ECO:0000313" key="8">
    <source>
        <dbReference type="EMBL" id="CAD7278528.1"/>
    </source>
</evidence>
<reference evidence="8" key="1">
    <citation type="submission" date="2020-11" db="EMBL/GenBank/DDBJ databases">
        <authorList>
            <person name="Tran Van P."/>
        </authorList>
    </citation>
    <scope>NUCLEOTIDE SEQUENCE</scope>
</reference>
<evidence type="ECO:0000256" key="2">
    <source>
        <dbReference type="ARBA" id="ARBA00022679"/>
    </source>
</evidence>
<feature type="transmembrane region" description="Helical" evidence="7">
    <location>
        <begin position="51"/>
        <end position="81"/>
    </location>
</feature>
<keyword evidence="4 7" id="KW-1133">Transmembrane helix</keyword>
<dbReference type="InterPro" id="IPR004299">
    <property type="entry name" value="MBOAT_fam"/>
</dbReference>
<keyword evidence="6" id="KW-0012">Acyltransferase</keyword>
<keyword evidence="2" id="KW-0808">Transferase</keyword>
<dbReference type="GO" id="GO:0016746">
    <property type="term" value="F:acyltransferase activity"/>
    <property type="evidence" value="ECO:0007669"/>
    <property type="project" value="UniProtKB-KW"/>
</dbReference>
<comment type="subcellular location">
    <subcellularLocation>
        <location evidence="1">Membrane</location>
        <topology evidence="1">Multi-pass membrane protein</topology>
    </subcellularLocation>
</comment>